<evidence type="ECO:0000313" key="4">
    <source>
        <dbReference type="EMBL" id="MEL1255957.1"/>
    </source>
</evidence>
<keyword evidence="5" id="KW-1185">Reference proteome</keyword>
<feature type="domain" description="PKD/Chitinase" evidence="3">
    <location>
        <begin position="977"/>
        <end position="1047"/>
    </location>
</feature>
<dbReference type="InterPro" id="IPR026444">
    <property type="entry name" value="Secre_tail"/>
</dbReference>
<feature type="chain" id="PRO_5045688175" evidence="2">
    <location>
        <begin position="24"/>
        <end position="1278"/>
    </location>
</feature>
<dbReference type="InterPro" id="IPR025667">
    <property type="entry name" value="SprB_repeat"/>
</dbReference>
<dbReference type="EMBL" id="JBBYHS010000026">
    <property type="protein sequence ID" value="MEL1255957.1"/>
    <property type="molecule type" value="Genomic_DNA"/>
</dbReference>
<protein>
    <submittedName>
        <fullName evidence="4">T9SS type A sorting domain-containing protein</fullName>
    </submittedName>
</protein>
<dbReference type="NCBIfam" id="TIGR04183">
    <property type="entry name" value="Por_Secre_tail"/>
    <property type="match status" value="1"/>
</dbReference>
<dbReference type="Gene3D" id="2.60.40.740">
    <property type="match status" value="10"/>
</dbReference>
<name>A0ABU9IV18_9FLAO</name>
<dbReference type="Pfam" id="PF13573">
    <property type="entry name" value="SprB"/>
    <property type="match status" value="10"/>
</dbReference>
<organism evidence="4 5">
    <name type="scientific">Flavobacterium calami</name>
    <dbReference type="NCBI Taxonomy" id="3139144"/>
    <lineage>
        <taxon>Bacteria</taxon>
        <taxon>Pseudomonadati</taxon>
        <taxon>Bacteroidota</taxon>
        <taxon>Flavobacteriia</taxon>
        <taxon>Flavobacteriales</taxon>
        <taxon>Flavobacteriaceae</taxon>
        <taxon>Flavobacterium</taxon>
    </lineage>
</organism>
<feature type="domain" description="PKD/Chitinase" evidence="3">
    <location>
        <begin position="748"/>
        <end position="818"/>
    </location>
</feature>
<keyword evidence="1 2" id="KW-0732">Signal</keyword>
<feature type="domain" description="PKD/Chitinase" evidence="3">
    <location>
        <begin position="443"/>
        <end position="512"/>
    </location>
</feature>
<dbReference type="Proteomes" id="UP001485226">
    <property type="component" value="Unassembled WGS sequence"/>
</dbReference>
<accession>A0ABU9IV18</accession>
<dbReference type="SMART" id="SM00089">
    <property type="entry name" value="PKD"/>
    <property type="match status" value="4"/>
</dbReference>
<dbReference type="Pfam" id="PF18962">
    <property type="entry name" value="Por_Secre_tail"/>
    <property type="match status" value="1"/>
</dbReference>
<dbReference type="RefSeq" id="WP_341694679.1">
    <property type="nucleotide sequence ID" value="NZ_JBBYHS010000026.1"/>
</dbReference>
<evidence type="ECO:0000256" key="1">
    <source>
        <dbReference type="ARBA" id="ARBA00022729"/>
    </source>
</evidence>
<feature type="signal peptide" evidence="2">
    <location>
        <begin position="1"/>
        <end position="23"/>
    </location>
</feature>
<feature type="domain" description="PKD/Chitinase" evidence="3">
    <location>
        <begin position="595"/>
        <end position="665"/>
    </location>
</feature>
<sequence>MKQKLLLFMVFCCTMFVQQSTNAQTTLAPGDIAFIGYQTNVGTAPNNQDGFSFITLKDITATTLVYFTEKGWDGDEWVTGAPNETHLLWNVPAFTPAGTIVSIVETGSATDAFTVSGTTTASVTIALGSGFNLSGGDQMLAYQSTTGTEPASPTFITGIHGDYNSTDYDAVTTWNIVWNGTNGANGGNESALPSGLTNGVNCVSLFPAPGPEIANSKYIGTLTGTSAALSAAINNPANWSHHATNDLGITPSSFPTPSVTSLVLATVTTTAAISIGGTSAVLAGIVTNNGGGTVTERGIVWSTTVNPTTGDNKVTNGSGTGVFSGTVGSLPSSTLIHFRAYAINGAGTSYGADLTFTTAAALNTSMTSQTNIACNGGNTGATAVTATGGAGGYTYSWAPSGGTAATATGLVAGSYTVTITDAVGAQITRNFTLTQPTAFTVGTSQMNVSCNGGTNGSATVSVSGGTGPYIYSWSPSGGTAATASGLAAGNYTVTITDANACTITRNFTITQPPVLNATAAAQTNIACNGGATGSATVAVTGGTPGYTYLWAPTGGTAATASGLVAGTYTVTVTDANGCTDTQSFTITQPSALTATSSQTNTSCNGGANGVASVTVSGGQPSYTYSWSPSGGTAATATGLAAGNYTVTITDANACTITRNFTITQPPVLNATAAAQTNIACNGGATGSATVAVTGGTPGYTYLWAPTGGTAATASGLVAGTYTVTVTDANSCTDTQSFTITQPSALTATSSQTNTSCNGGANGVASVTVSGGQPGYTYSWSPSGGTAATATGLAAGNYTVTITDANACTITRNFTITQPPVLNATAAAQTNIACNGGATGSATVAVTGGTPGYTYLWAPTGGTAATASGLVAGTYTVTVTDANACTDTQSFTITQPSALTATSSQTNLSCNGGANGVASVTVSGGQPGYTYSWSPSGGTAAMATGLTAGNYTVTITDANGCTITRNFTITQPAPFTIGTSQTNVSCNGGANGSAGVTVSGATGPYTYSWAPSGGTNATATGLVAGNYTVTITDANACTITRNFTITQPSVLNATASAQTNIGCNGGATGSATVAVTGGTPGYTYSWAPTGGTAATASGLVAGTYTVTITDANGCTDTQSFTITQPAIINTNVLLTGNTLTANQTGASYQWIKCPATILIGENGQSFTPTATGSYAVVVTVGSCSIISQCVLVSSLADPDIEEKSKFVIYPNPNKGIVNIESDHDADLNITNQLGQTIKTTKVTSDIVNTINLESYSDGVYFITEKKGSKLITHKVILKK</sequence>
<gene>
    <name evidence="4" type="ORF">AAEO57_19345</name>
</gene>
<dbReference type="InterPro" id="IPR022409">
    <property type="entry name" value="PKD/Chitinase_dom"/>
</dbReference>
<evidence type="ECO:0000313" key="5">
    <source>
        <dbReference type="Proteomes" id="UP001485226"/>
    </source>
</evidence>
<reference evidence="4 5" key="1">
    <citation type="submission" date="2024-04" db="EMBL/GenBank/DDBJ databases">
        <title>Flavobacterium sp. DGU38 16S ribosomal RNA gene Genome sequencing and assembly.</title>
        <authorList>
            <person name="Park S."/>
        </authorList>
    </citation>
    <scope>NUCLEOTIDE SEQUENCE [LARGE SCALE GENOMIC DNA]</scope>
    <source>
        <strain evidence="4 5">DGU38</strain>
    </source>
</reference>
<comment type="caution">
    <text evidence="4">The sequence shown here is derived from an EMBL/GenBank/DDBJ whole genome shotgun (WGS) entry which is preliminary data.</text>
</comment>
<evidence type="ECO:0000256" key="2">
    <source>
        <dbReference type="SAM" id="SignalP"/>
    </source>
</evidence>
<proteinExistence type="predicted"/>
<evidence type="ECO:0000259" key="3">
    <source>
        <dbReference type="SMART" id="SM00089"/>
    </source>
</evidence>